<evidence type="ECO:0000313" key="5">
    <source>
        <dbReference type="Proteomes" id="UP000237144"/>
    </source>
</evidence>
<dbReference type="OrthoDB" id="9997102at2759"/>
<dbReference type="SUPFAM" id="SSF51735">
    <property type="entry name" value="NAD(P)-binding Rossmann-fold domains"/>
    <property type="match status" value="1"/>
</dbReference>
<accession>A0A2S5B9E6</accession>
<dbReference type="Proteomes" id="UP000237144">
    <property type="component" value="Unassembled WGS sequence"/>
</dbReference>
<dbReference type="STRING" id="741276.A0A2S5B9E6"/>
<dbReference type="InterPro" id="IPR051164">
    <property type="entry name" value="NmrA-like_oxidored"/>
</dbReference>
<dbReference type="Gene3D" id="3.40.50.720">
    <property type="entry name" value="NAD(P)-binding Rossmann-like Domain"/>
    <property type="match status" value="1"/>
</dbReference>
<dbReference type="InterPro" id="IPR008030">
    <property type="entry name" value="NmrA-like"/>
</dbReference>
<protein>
    <recommendedName>
        <fullName evidence="3">NmrA-like domain-containing protein</fullName>
    </recommendedName>
</protein>
<evidence type="ECO:0000256" key="1">
    <source>
        <dbReference type="ARBA" id="ARBA00006328"/>
    </source>
</evidence>
<dbReference type="EMBL" id="PJQD01000038">
    <property type="protein sequence ID" value="POY73393.1"/>
    <property type="molecule type" value="Genomic_DNA"/>
</dbReference>
<dbReference type="AlphaFoldDB" id="A0A2S5B9E6"/>
<comment type="similarity">
    <text evidence="1">Belongs to the NmrA-type oxidoreductase family.</text>
</comment>
<sequence>MSPSTSTTGPILVVGATGKQGSAVLRALRAQPNAPALRALTRSAASPQAKALQQQGIEVVTGTLSDVESLKRALIGASAAFLVTVRPAKGDIDEDQQGYNFIEAAKAVSLPFLVFTSVSDATTTCGVPHFETKAKVEVALKELGLKHAVIAPTGFYDNFPRQASLGSFFGMGLFDAGLHGRPLKMVATDDIGEVAAQTLVDPEAFAGRHIKLAGDDLTMAQVRDTYARVEQRSVWKARLPSFVLYALPYDLRSMFTFFADKGLTADVAATKEEFPTMRTFEQYLREGRKPE</sequence>
<dbReference type="InterPro" id="IPR036291">
    <property type="entry name" value="NAD(P)-bd_dom_sf"/>
</dbReference>
<dbReference type="PANTHER" id="PTHR42748">
    <property type="entry name" value="NITROGEN METABOLITE REPRESSION PROTEIN NMRA FAMILY MEMBER"/>
    <property type="match status" value="1"/>
</dbReference>
<gene>
    <name evidence="4" type="ORF">BMF94_3731</name>
</gene>
<comment type="caution">
    <text evidence="4">The sequence shown here is derived from an EMBL/GenBank/DDBJ whole genome shotgun (WGS) entry which is preliminary data.</text>
</comment>
<dbReference type="Gene3D" id="3.90.25.10">
    <property type="entry name" value="UDP-galactose 4-epimerase, domain 1"/>
    <property type="match status" value="1"/>
</dbReference>
<dbReference type="Pfam" id="PF05368">
    <property type="entry name" value="NmrA"/>
    <property type="match status" value="1"/>
</dbReference>
<dbReference type="PANTHER" id="PTHR42748:SF7">
    <property type="entry name" value="NMRA LIKE REDOX SENSOR 1-RELATED"/>
    <property type="match status" value="1"/>
</dbReference>
<keyword evidence="2" id="KW-0521">NADP</keyword>
<dbReference type="CDD" id="cd05251">
    <property type="entry name" value="NmrA_like_SDR_a"/>
    <property type="match status" value="1"/>
</dbReference>
<name>A0A2S5B9E6_9BASI</name>
<reference evidence="4 5" key="1">
    <citation type="journal article" date="2018" name="Front. Microbiol.">
        <title>Prospects for Fungal Bioremediation of Acidic Radioactive Waste Sites: Characterization and Genome Sequence of Rhodotorula taiwanensis MD1149.</title>
        <authorList>
            <person name="Tkavc R."/>
            <person name="Matrosova V.Y."/>
            <person name="Grichenko O.E."/>
            <person name="Gostincar C."/>
            <person name="Volpe R.P."/>
            <person name="Klimenkova P."/>
            <person name="Gaidamakova E.K."/>
            <person name="Zhou C.E."/>
            <person name="Stewart B.J."/>
            <person name="Lyman M.G."/>
            <person name="Malfatti S.A."/>
            <person name="Rubinfeld B."/>
            <person name="Courtot M."/>
            <person name="Singh J."/>
            <person name="Dalgard C.L."/>
            <person name="Hamilton T."/>
            <person name="Frey K.G."/>
            <person name="Gunde-Cimerman N."/>
            <person name="Dugan L."/>
            <person name="Daly M.J."/>
        </authorList>
    </citation>
    <scope>NUCLEOTIDE SEQUENCE [LARGE SCALE GENOMIC DNA]</scope>
    <source>
        <strain evidence="4 5">MD1149</strain>
    </source>
</reference>
<evidence type="ECO:0000259" key="3">
    <source>
        <dbReference type="Pfam" id="PF05368"/>
    </source>
</evidence>
<evidence type="ECO:0000313" key="4">
    <source>
        <dbReference type="EMBL" id="POY73393.1"/>
    </source>
</evidence>
<keyword evidence="5" id="KW-1185">Reference proteome</keyword>
<feature type="domain" description="NmrA-like" evidence="3">
    <location>
        <begin position="9"/>
        <end position="284"/>
    </location>
</feature>
<proteinExistence type="inferred from homology"/>
<organism evidence="4 5">
    <name type="scientific">Rhodotorula taiwanensis</name>
    <dbReference type="NCBI Taxonomy" id="741276"/>
    <lineage>
        <taxon>Eukaryota</taxon>
        <taxon>Fungi</taxon>
        <taxon>Dikarya</taxon>
        <taxon>Basidiomycota</taxon>
        <taxon>Pucciniomycotina</taxon>
        <taxon>Microbotryomycetes</taxon>
        <taxon>Sporidiobolales</taxon>
        <taxon>Sporidiobolaceae</taxon>
        <taxon>Rhodotorula</taxon>
    </lineage>
</organism>
<evidence type="ECO:0000256" key="2">
    <source>
        <dbReference type="ARBA" id="ARBA00022857"/>
    </source>
</evidence>